<keyword evidence="6 9" id="KW-0378">Hydrolase</keyword>
<keyword evidence="7 9" id="KW-1133">Transmembrane helix</keyword>
<keyword evidence="12" id="KW-1185">Reference proteome</keyword>
<dbReference type="HAMAP" id="MF_00161">
    <property type="entry name" value="LspA"/>
    <property type="match status" value="1"/>
</dbReference>
<keyword evidence="3 9" id="KW-0645">Protease</keyword>
<feature type="transmembrane region" description="Helical" evidence="9">
    <location>
        <begin position="103"/>
        <end position="120"/>
    </location>
</feature>
<dbReference type="PRINTS" id="PR00781">
    <property type="entry name" value="LIPOSIGPTASE"/>
</dbReference>
<dbReference type="EC" id="3.4.23.36" evidence="9"/>
<proteinExistence type="inferred from homology"/>
<keyword evidence="5 9" id="KW-0064">Aspartyl protease</keyword>
<evidence type="ECO:0000313" key="12">
    <source>
        <dbReference type="Proteomes" id="UP000612680"/>
    </source>
</evidence>
<dbReference type="Proteomes" id="UP000612680">
    <property type="component" value="Chromosome"/>
</dbReference>
<evidence type="ECO:0000256" key="9">
    <source>
        <dbReference type="HAMAP-Rule" id="MF_00161"/>
    </source>
</evidence>
<dbReference type="InterPro" id="IPR001872">
    <property type="entry name" value="Peptidase_A8"/>
</dbReference>
<evidence type="ECO:0000256" key="4">
    <source>
        <dbReference type="ARBA" id="ARBA00022692"/>
    </source>
</evidence>
<dbReference type="Pfam" id="PF01252">
    <property type="entry name" value="Peptidase_A8"/>
    <property type="match status" value="1"/>
</dbReference>
<dbReference type="GO" id="GO:0004190">
    <property type="term" value="F:aspartic-type endopeptidase activity"/>
    <property type="evidence" value="ECO:0007669"/>
    <property type="project" value="UniProtKB-EC"/>
</dbReference>
<comment type="subcellular location">
    <subcellularLocation>
        <location evidence="9">Cell membrane</location>
        <topology evidence="9">Multi-pass membrane protein</topology>
    </subcellularLocation>
</comment>
<dbReference type="PANTHER" id="PTHR33695">
    <property type="entry name" value="LIPOPROTEIN SIGNAL PEPTIDASE"/>
    <property type="match status" value="1"/>
</dbReference>
<comment type="caution">
    <text evidence="9">Lacks conserved residue(s) required for the propagation of feature annotation.</text>
</comment>
<evidence type="ECO:0000256" key="8">
    <source>
        <dbReference type="ARBA" id="ARBA00023136"/>
    </source>
</evidence>
<name>A0ABX7IF14_9BACT</name>
<sequence length="172" mass="19169">MEKATGRLARNVVITLILITNIGCDQISKNIVRQKVGFYERIDIIKDHLTVTYVENPGAFLSIGSSLPPALRLTILSVIPLITLLFGIFYLLTQRSLTRMSTLALSFAIGGGIGNIYDRMIHGSVTDFLHVKFGIVQTGIFNMADVSIVTGMLIFFVQAYSRQARRLLRYTK</sequence>
<feature type="active site" evidence="9">
    <location>
        <position position="127"/>
    </location>
</feature>
<comment type="similarity">
    <text evidence="1 9 10">Belongs to the peptidase A8 family.</text>
</comment>
<feature type="active site" evidence="9">
    <location>
        <position position="145"/>
    </location>
</feature>
<comment type="function">
    <text evidence="9">This protein specifically catalyzes the removal of signal peptides from prolipoproteins.</text>
</comment>
<organism evidence="11 12">
    <name type="scientific">Dyadobacter sandarakinus</name>
    <dbReference type="NCBI Taxonomy" id="2747268"/>
    <lineage>
        <taxon>Bacteria</taxon>
        <taxon>Pseudomonadati</taxon>
        <taxon>Bacteroidota</taxon>
        <taxon>Cytophagia</taxon>
        <taxon>Cytophagales</taxon>
        <taxon>Spirosomataceae</taxon>
        <taxon>Dyadobacter</taxon>
    </lineage>
</organism>
<dbReference type="NCBIfam" id="TIGR00077">
    <property type="entry name" value="lspA"/>
    <property type="match status" value="1"/>
</dbReference>
<gene>
    <name evidence="9 11" type="primary">lspA</name>
    <name evidence="11" type="ORF">HWI92_02850</name>
</gene>
<feature type="transmembrane region" description="Helical" evidence="9">
    <location>
        <begin position="140"/>
        <end position="160"/>
    </location>
</feature>
<dbReference type="EMBL" id="CP056775">
    <property type="protein sequence ID" value="QRR04017.1"/>
    <property type="molecule type" value="Genomic_DNA"/>
</dbReference>
<comment type="pathway">
    <text evidence="9">Protein modification; lipoprotein biosynthesis (signal peptide cleavage).</text>
</comment>
<evidence type="ECO:0000256" key="7">
    <source>
        <dbReference type="ARBA" id="ARBA00022989"/>
    </source>
</evidence>
<dbReference type="PANTHER" id="PTHR33695:SF1">
    <property type="entry name" value="LIPOPROTEIN SIGNAL PEPTIDASE"/>
    <property type="match status" value="1"/>
</dbReference>
<evidence type="ECO:0000256" key="3">
    <source>
        <dbReference type="ARBA" id="ARBA00022670"/>
    </source>
</evidence>
<evidence type="ECO:0000256" key="6">
    <source>
        <dbReference type="ARBA" id="ARBA00022801"/>
    </source>
</evidence>
<reference evidence="11 12" key="1">
    <citation type="submission" date="2020-06" db="EMBL/GenBank/DDBJ databases">
        <title>Dyadobacter sandarakinus sp. nov., isolated from the soil of the Arctic Yellow River Station.</title>
        <authorList>
            <person name="Zhang Y."/>
            <person name="Peng F."/>
        </authorList>
    </citation>
    <scope>NUCLEOTIDE SEQUENCE [LARGE SCALE GENOMIC DNA]</scope>
    <source>
        <strain evidence="11 12">Q3-56</strain>
    </source>
</reference>
<accession>A0ABX7IF14</accession>
<keyword evidence="8 9" id="KW-0472">Membrane</keyword>
<evidence type="ECO:0000256" key="1">
    <source>
        <dbReference type="ARBA" id="ARBA00006139"/>
    </source>
</evidence>
<evidence type="ECO:0000256" key="5">
    <source>
        <dbReference type="ARBA" id="ARBA00022750"/>
    </source>
</evidence>
<evidence type="ECO:0000313" key="11">
    <source>
        <dbReference type="EMBL" id="QRR04017.1"/>
    </source>
</evidence>
<keyword evidence="2 9" id="KW-1003">Cell membrane</keyword>
<comment type="catalytic activity">
    <reaction evidence="9">
        <text>Release of signal peptides from bacterial membrane prolipoproteins. Hydrolyzes -Xaa-Yaa-Zaa-|-(S,diacylglyceryl)Cys-, in which Xaa is hydrophobic (preferably Leu), and Yaa (Ala or Ser) and Zaa (Gly or Ala) have small, neutral side chains.</text>
        <dbReference type="EC" id="3.4.23.36"/>
    </reaction>
</comment>
<keyword evidence="4 9" id="KW-0812">Transmembrane</keyword>
<evidence type="ECO:0000256" key="2">
    <source>
        <dbReference type="ARBA" id="ARBA00022475"/>
    </source>
</evidence>
<evidence type="ECO:0000256" key="10">
    <source>
        <dbReference type="RuleBase" id="RU004181"/>
    </source>
</evidence>
<protein>
    <recommendedName>
        <fullName evidence="9">Lipoprotein signal peptidase</fullName>
        <ecNumber evidence="9">3.4.23.36</ecNumber>
    </recommendedName>
    <alternativeName>
        <fullName evidence="9">Prolipoprotein signal peptidase</fullName>
    </alternativeName>
    <alternativeName>
        <fullName evidence="9">Signal peptidase II</fullName>
        <shortName evidence="9">SPase II</shortName>
    </alternativeName>
</protein>
<feature type="transmembrane region" description="Helical" evidence="9">
    <location>
        <begin position="70"/>
        <end position="91"/>
    </location>
</feature>